<dbReference type="Gene3D" id="3.40.395.10">
    <property type="entry name" value="Adenoviral Proteinase, Chain A"/>
    <property type="match status" value="1"/>
</dbReference>
<proteinExistence type="inferred from homology"/>
<dbReference type="InterPro" id="IPR038765">
    <property type="entry name" value="Papain-like_cys_pep_sf"/>
</dbReference>
<reference evidence="6" key="1">
    <citation type="submission" date="2022-12" db="EMBL/GenBank/DDBJ databases">
        <title>Draft genome assemblies for two species of Escallonia (Escalloniales).</title>
        <authorList>
            <person name="Chanderbali A."/>
            <person name="Dervinis C."/>
            <person name="Anghel I."/>
            <person name="Soltis D."/>
            <person name="Soltis P."/>
            <person name="Zapata F."/>
        </authorList>
    </citation>
    <scope>NUCLEOTIDE SEQUENCE</scope>
    <source>
        <strain evidence="6">UCBG64.0493</strain>
        <tissue evidence="6">Leaf</tissue>
    </source>
</reference>
<evidence type="ECO:0000256" key="2">
    <source>
        <dbReference type="ARBA" id="ARBA00022670"/>
    </source>
</evidence>
<protein>
    <recommendedName>
        <fullName evidence="5">Ubiquitin-like protease family profile domain-containing protein</fullName>
    </recommendedName>
</protein>
<dbReference type="Proteomes" id="UP001188597">
    <property type="component" value="Unassembled WGS sequence"/>
</dbReference>
<dbReference type="SUPFAM" id="SSF54001">
    <property type="entry name" value="Cysteine proteinases"/>
    <property type="match status" value="1"/>
</dbReference>
<gene>
    <name evidence="6" type="ORF">RJ639_002515</name>
</gene>
<evidence type="ECO:0000313" key="6">
    <source>
        <dbReference type="EMBL" id="KAK3043272.1"/>
    </source>
</evidence>
<evidence type="ECO:0000256" key="3">
    <source>
        <dbReference type="ARBA" id="ARBA00022801"/>
    </source>
</evidence>
<dbReference type="InterPro" id="IPR003653">
    <property type="entry name" value="Peptidase_C48_C"/>
</dbReference>
<sequence>MDNGVMKLTTFKRMRKRRLEPACHSKDIVSKLSAFPYTCQTGKTTQVSEVTSTSERSSPCFFDGFCRGQRSKRRRIPRKMTIASDAGIFWDYLSVCKDHVMQKHQHQLHFTAHACRRRKSKQVVEVLSDSEETPPRSLHCRGQTKRRVNCSNTITRQQGKLDTNKFTCYLENMWRSFPEEKRHSVTYIDCFWFELYTKDSNKAKVMSWIKKKDIFSKRYVFIPIVKWCHWSLLVLCHLGENIQSKTRSPCMLLLDSLQMAEPKRLEPGIRKFVLDIFEAEERTEKKELIRKIPFLVPKVPQQRDGKECGKFVLYYINLFLESAPKNFSLHEGYPYFLKEDWFTPEGLECFCRSLDFRCD</sequence>
<keyword evidence="4" id="KW-0788">Thiol protease</keyword>
<dbReference type="Pfam" id="PF02902">
    <property type="entry name" value="Peptidase_C48"/>
    <property type="match status" value="1"/>
</dbReference>
<evidence type="ECO:0000256" key="4">
    <source>
        <dbReference type="ARBA" id="ARBA00022807"/>
    </source>
</evidence>
<evidence type="ECO:0000256" key="1">
    <source>
        <dbReference type="ARBA" id="ARBA00005234"/>
    </source>
</evidence>
<name>A0AA88XB23_9ASTE</name>
<comment type="similarity">
    <text evidence="1">Belongs to the peptidase C48 family.</text>
</comment>
<dbReference type="PROSITE" id="PS50600">
    <property type="entry name" value="ULP_PROTEASE"/>
    <property type="match status" value="1"/>
</dbReference>
<dbReference type="GO" id="GO:0008234">
    <property type="term" value="F:cysteine-type peptidase activity"/>
    <property type="evidence" value="ECO:0007669"/>
    <property type="project" value="UniProtKB-KW"/>
</dbReference>
<dbReference type="GO" id="GO:0006508">
    <property type="term" value="P:proteolysis"/>
    <property type="evidence" value="ECO:0007669"/>
    <property type="project" value="UniProtKB-KW"/>
</dbReference>
<accession>A0AA88XB23</accession>
<keyword evidence="7" id="KW-1185">Reference proteome</keyword>
<evidence type="ECO:0000313" key="7">
    <source>
        <dbReference type="Proteomes" id="UP001188597"/>
    </source>
</evidence>
<dbReference type="AlphaFoldDB" id="A0AA88XB23"/>
<feature type="domain" description="Ubiquitin-like protease family profile" evidence="5">
    <location>
        <begin position="123"/>
        <end position="319"/>
    </location>
</feature>
<comment type="caution">
    <text evidence="6">The sequence shown here is derived from an EMBL/GenBank/DDBJ whole genome shotgun (WGS) entry which is preliminary data.</text>
</comment>
<dbReference type="PANTHER" id="PTHR46915">
    <property type="entry name" value="UBIQUITIN-LIKE PROTEASE 4-RELATED"/>
    <property type="match status" value="1"/>
</dbReference>
<dbReference type="PANTHER" id="PTHR46915:SF6">
    <property type="entry name" value="CYSTEINE PROTEINASES SUPERFAMILY PROTEIN"/>
    <property type="match status" value="1"/>
</dbReference>
<dbReference type="EMBL" id="JAVXUP010000008">
    <property type="protein sequence ID" value="KAK3043272.1"/>
    <property type="molecule type" value="Genomic_DNA"/>
</dbReference>
<evidence type="ECO:0000259" key="5">
    <source>
        <dbReference type="PROSITE" id="PS50600"/>
    </source>
</evidence>
<keyword evidence="2" id="KW-0645">Protease</keyword>
<dbReference type="GO" id="GO:0016926">
    <property type="term" value="P:protein desumoylation"/>
    <property type="evidence" value="ECO:0007669"/>
    <property type="project" value="UniProtKB-ARBA"/>
</dbReference>
<keyword evidence="3" id="KW-0378">Hydrolase</keyword>
<organism evidence="6 7">
    <name type="scientific">Escallonia herrerae</name>
    <dbReference type="NCBI Taxonomy" id="1293975"/>
    <lineage>
        <taxon>Eukaryota</taxon>
        <taxon>Viridiplantae</taxon>
        <taxon>Streptophyta</taxon>
        <taxon>Embryophyta</taxon>
        <taxon>Tracheophyta</taxon>
        <taxon>Spermatophyta</taxon>
        <taxon>Magnoliopsida</taxon>
        <taxon>eudicotyledons</taxon>
        <taxon>Gunneridae</taxon>
        <taxon>Pentapetalae</taxon>
        <taxon>asterids</taxon>
        <taxon>campanulids</taxon>
        <taxon>Escalloniales</taxon>
        <taxon>Escalloniaceae</taxon>
        <taxon>Escallonia</taxon>
    </lineage>
</organism>